<keyword evidence="3 6" id="KW-0547">Nucleotide-binding</keyword>
<sequence length="493" mass="55147">MGSDFKAERLAFCQLNNMKCLHLSFPFGEEMSHLVLRRFSKLFHAYIAAKAKDPTRSVPASLEAAHTTYSNLSQLAPINWIEKHELVRSHFIRLLSASKSERYNMSEDQTLRWRGDILNFTRTFVRSLKRDRKALQICIDVLYTMMTVLRDNLTDGISGGMLTKEYSSLVTLCEKYSLVPTSFHCMGSLKQTEQIGVGASATVWRGTLVGKDVAIKSFSLYQKSPPISKIKKKFIRETLILRLVQHPNILRFLNIVDQPGKICIVTPWYINGSIMRYIATVVDAPLKELMEQIADGLHFLSQYHIVHGDLKGDNILIDDDGKALIADFGLSSIRALNLPNHDAKCFPNFKDIDILYAQCSAALEAGGLSTEPDSISSLAATIMSASSGGGGTDRWMAPERLFPRAYKLSTQQATKASDVYGFAMLVFEVFSGGPPWSTKPGLSFLPDVVLGRRPPRPAKMTDELWDIVTKCWAPSPADRPTIWEVYNRLACIP</sequence>
<dbReference type="PROSITE" id="PS00108">
    <property type="entry name" value="PROTEIN_KINASE_ST"/>
    <property type="match status" value="1"/>
</dbReference>
<keyword evidence="10" id="KW-1185">Reference proteome</keyword>
<evidence type="ECO:0000256" key="6">
    <source>
        <dbReference type="PROSITE-ProRule" id="PRU10141"/>
    </source>
</evidence>
<dbReference type="Pfam" id="PF00069">
    <property type="entry name" value="Pkinase"/>
    <property type="match status" value="1"/>
</dbReference>
<organism evidence="9 10">
    <name type="scientific">Mycena metata</name>
    <dbReference type="NCBI Taxonomy" id="1033252"/>
    <lineage>
        <taxon>Eukaryota</taxon>
        <taxon>Fungi</taxon>
        <taxon>Dikarya</taxon>
        <taxon>Basidiomycota</taxon>
        <taxon>Agaricomycotina</taxon>
        <taxon>Agaricomycetes</taxon>
        <taxon>Agaricomycetidae</taxon>
        <taxon>Agaricales</taxon>
        <taxon>Marasmiineae</taxon>
        <taxon>Mycenaceae</taxon>
        <taxon>Mycena</taxon>
    </lineage>
</organism>
<gene>
    <name evidence="9" type="ORF">B0H16DRAFT_1546040</name>
</gene>
<dbReference type="Pfam" id="PF07714">
    <property type="entry name" value="PK_Tyr_Ser-Thr"/>
    <property type="match status" value="1"/>
</dbReference>
<dbReference type="SUPFAM" id="SSF56112">
    <property type="entry name" value="Protein kinase-like (PK-like)"/>
    <property type="match status" value="1"/>
</dbReference>
<dbReference type="GO" id="GO:0004674">
    <property type="term" value="F:protein serine/threonine kinase activity"/>
    <property type="evidence" value="ECO:0007669"/>
    <property type="project" value="UniProtKB-KW"/>
</dbReference>
<evidence type="ECO:0000313" key="9">
    <source>
        <dbReference type="EMBL" id="KAJ7752643.1"/>
    </source>
</evidence>
<proteinExistence type="inferred from homology"/>
<evidence type="ECO:0000259" key="8">
    <source>
        <dbReference type="PROSITE" id="PS50011"/>
    </source>
</evidence>
<evidence type="ECO:0000256" key="3">
    <source>
        <dbReference type="ARBA" id="ARBA00022741"/>
    </source>
</evidence>
<evidence type="ECO:0000313" key="10">
    <source>
        <dbReference type="Proteomes" id="UP001215598"/>
    </source>
</evidence>
<dbReference type="PANTHER" id="PTHR44329:SF288">
    <property type="entry name" value="MITOGEN-ACTIVATED PROTEIN KINASE KINASE KINASE 20"/>
    <property type="match status" value="1"/>
</dbReference>
<evidence type="ECO:0000256" key="5">
    <source>
        <dbReference type="ARBA" id="ARBA00022840"/>
    </source>
</evidence>
<reference evidence="9" key="1">
    <citation type="submission" date="2023-03" db="EMBL/GenBank/DDBJ databases">
        <title>Massive genome expansion in bonnet fungi (Mycena s.s.) driven by repeated elements and novel gene families across ecological guilds.</title>
        <authorList>
            <consortium name="Lawrence Berkeley National Laboratory"/>
            <person name="Harder C.B."/>
            <person name="Miyauchi S."/>
            <person name="Viragh M."/>
            <person name="Kuo A."/>
            <person name="Thoen E."/>
            <person name="Andreopoulos B."/>
            <person name="Lu D."/>
            <person name="Skrede I."/>
            <person name="Drula E."/>
            <person name="Henrissat B."/>
            <person name="Morin E."/>
            <person name="Kohler A."/>
            <person name="Barry K."/>
            <person name="LaButti K."/>
            <person name="Morin E."/>
            <person name="Salamov A."/>
            <person name="Lipzen A."/>
            <person name="Mereny Z."/>
            <person name="Hegedus B."/>
            <person name="Baldrian P."/>
            <person name="Stursova M."/>
            <person name="Weitz H."/>
            <person name="Taylor A."/>
            <person name="Grigoriev I.V."/>
            <person name="Nagy L.G."/>
            <person name="Martin F."/>
            <person name="Kauserud H."/>
        </authorList>
    </citation>
    <scope>NUCLEOTIDE SEQUENCE</scope>
    <source>
        <strain evidence="9">CBHHK182m</strain>
    </source>
</reference>
<dbReference type="Proteomes" id="UP001215598">
    <property type="component" value="Unassembled WGS sequence"/>
</dbReference>
<keyword evidence="1 7" id="KW-0723">Serine/threonine-protein kinase</keyword>
<keyword evidence="4 9" id="KW-0418">Kinase</keyword>
<dbReference type="InterPro" id="IPR017441">
    <property type="entry name" value="Protein_kinase_ATP_BS"/>
</dbReference>
<dbReference type="PROSITE" id="PS50011">
    <property type="entry name" value="PROTEIN_KINASE_DOM"/>
    <property type="match status" value="1"/>
</dbReference>
<dbReference type="AlphaFoldDB" id="A0AAD7IXK5"/>
<feature type="domain" description="Protein kinase" evidence="8">
    <location>
        <begin position="189"/>
        <end position="493"/>
    </location>
</feature>
<name>A0AAD7IXK5_9AGAR</name>
<comment type="similarity">
    <text evidence="7">Belongs to the protein kinase superfamily.</text>
</comment>
<protein>
    <submittedName>
        <fullName evidence="9">Kinase-like domain-containing protein</fullName>
    </submittedName>
</protein>
<dbReference type="InterPro" id="IPR000719">
    <property type="entry name" value="Prot_kinase_dom"/>
</dbReference>
<accession>A0AAD7IXK5</accession>
<evidence type="ECO:0000256" key="4">
    <source>
        <dbReference type="ARBA" id="ARBA00022777"/>
    </source>
</evidence>
<dbReference type="PANTHER" id="PTHR44329">
    <property type="entry name" value="SERINE/THREONINE-PROTEIN KINASE TNNI3K-RELATED"/>
    <property type="match status" value="1"/>
</dbReference>
<dbReference type="SMART" id="SM00220">
    <property type="entry name" value="S_TKc"/>
    <property type="match status" value="1"/>
</dbReference>
<feature type="binding site" evidence="6">
    <location>
        <position position="216"/>
    </location>
    <ligand>
        <name>ATP</name>
        <dbReference type="ChEBI" id="CHEBI:30616"/>
    </ligand>
</feature>
<dbReference type="EMBL" id="JARKIB010000058">
    <property type="protein sequence ID" value="KAJ7752643.1"/>
    <property type="molecule type" value="Genomic_DNA"/>
</dbReference>
<dbReference type="InterPro" id="IPR001245">
    <property type="entry name" value="Ser-Thr/Tyr_kinase_cat_dom"/>
</dbReference>
<dbReference type="InterPro" id="IPR051681">
    <property type="entry name" value="Ser/Thr_Kinases-Pseudokinases"/>
</dbReference>
<dbReference type="InterPro" id="IPR008271">
    <property type="entry name" value="Ser/Thr_kinase_AS"/>
</dbReference>
<keyword evidence="5 6" id="KW-0067">ATP-binding</keyword>
<dbReference type="PROSITE" id="PS00107">
    <property type="entry name" value="PROTEIN_KINASE_ATP"/>
    <property type="match status" value="1"/>
</dbReference>
<comment type="caution">
    <text evidence="9">The sequence shown here is derived from an EMBL/GenBank/DDBJ whole genome shotgun (WGS) entry which is preliminary data.</text>
</comment>
<keyword evidence="2" id="KW-0808">Transferase</keyword>
<dbReference type="Gene3D" id="1.10.510.10">
    <property type="entry name" value="Transferase(Phosphotransferase) domain 1"/>
    <property type="match status" value="2"/>
</dbReference>
<evidence type="ECO:0000256" key="1">
    <source>
        <dbReference type="ARBA" id="ARBA00022527"/>
    </source>
</evidence>
<evidence type="ECO:0000256" key="7">
    <source>
        <dbReference type="RuleBase" id="RU000304"/>
    </source>
</evidence>
<dbReference type="GO" id="GO:0005524">
    <property type="term" value="F:ATP binding"/>
    <property type="evidence" value="ECO:0007669"/>
    <property type="project" value="UniProtKB-UniRule"/>
</dbReference>
<evidence type="ECO:0000256" key="2">
    <source>
        <dbReference type="ARBA" id="ARBA00022679"/>
    </source>
</evidence>
<dbReference type="InterPro" id="IPR011009">
    <property type="entry name" value="Kinase-like_dom_sf"/>
</dbReference>